<evidence type="ECO:0008006" key="8">
    <source>
        <dbReference type="Google" id="ProtNLM"/>
    </source>
</evidence>
<dbReference type="GO" id="GO:0006904">
    <property type="term" value="P:vesicle docking involved in exocytosis"/>
    <property type="evidence" value="ECO:0007669"/>
    <property type="project" value="TreeGrafter"/>
</dbReference>
<dbReference type="PANTHER" id="PTHR23323">
    <property type="entry name" value="VACUOLAR PROTEIN SORTING-ASSOCIATED PROTEIN"/>
    <property type="match status" value="1"/>
</dbReference>
<evidence type="ECO:0000313" key="7">
    <source>
        <dbReference type="Proteomes" id="UP000244803"/>
    </source>
</evidence>
<evidence type="ECO:0000256" key="3">
    <source>
        <dbReference type="ARBA" id="ARBA00022771"/>
    </source>
</evidence>
<proteinExistence type="predicted"/>
<reference evidence="6" key="1">
    <citation type="submission" date="2022-07" db="EMBL/GenBank/DDBJ databases">
        <title>Evaluation of T. orientalis genome assembly methods using nanopore sequencing and analysis of variation between genomes.</title>
        <authorList>
            <person name="Yam J."/>
            <person name="Micallef M.L."/>
            <person name="Liu M."/>
            <person name="Djordjevic S.P."/>
            <person name="Bogema D.R."/>
            <person name="Jenkins C."/>
        </authorList>
    </citation>
    <scope>NUCLEOTIDE SEQUENCE</scope>
    <source>
        <strain evidence="6">Fish Creek</strain>
    </source>
</reference>
<evidence type="ECO:0000256" key="2">
    <source>
        <dbReference type="ARBA" id="ARBA00022723"/>
    </source>
</evidence>
<gene>
    <name evidence="6" type="ORF">MACJ_001580</name>
</gene>
<dbReference type="PANTHER" id="PTHR23323:SF24">
    <property type="entry name" value="VACUOLAR PROTEIN SORTING-ASSOCIATED PROTEIN 11 HOMOLOG"/>
    <property type="match status" value="1"/>
</dbReference>
<keyword evidence="4" id="KW-0862">Zinc</keyword>
<dbReference type="GO" id="GO:0048284">
    <property type="term" value="P:organelle fusion"/>
    <property type="evidence" value="ECO:0007669"/>
    <property type="project" value="TreeGrafter"/>
</dbReference>
<dbReference type="GO" id="GO:0005768">
    <property type="term" value="C:endosome"/>
    <property type="evidence" value="ECO:0007669"/>
    <property type="project" value="TreeGrafter"/>
</dbReference>
<evidence type="ECO:0000256" key="4">
    <source>
        <dbReference type="ARBA" id="ARBA00022833"/>
    </source>
</evidence>
<comment type="subcellular location">
    <subcellularLocation>
        <location evidence="1">Membrane</location>
    </subcellularLocation>
</comment>
<name>A0A976M8I2_THEOR</name>
<evidence type="ECO:0000256" key="1">
    <source>
        <dbReference type="ARBA" id="ARBA00004370"/>
    </source>
</evidence>
<dbReference type="Proteomes" id="UP000244803">
    <property type="component" value="Chromosome 2"/>
</dbReference>
<dbReference type="EMBL" id="CP056068">
    <property type="protein sequence ID" value="UKJ90646.2"/>
    <property type="molecule type" value="Genomic_DNA"/>
</dbReference>
<dbReference type="GO" id="GO:0007033">
    <property type="term" value="P:vacuole organization"/>
    <property type="evidence" value="ECO:0007669"/>
    <property type="project" value="TreeGrafter"/>
</dbReference>
<organism evidence="6 7">
    <name type="scientific">Theileria orientalis</name>
    <dbReference type="NCBI Taxonomy" id="68886"/>
    <lineage>
        <taxon>Eukaryota</taxon>
        <taxon>Sar</taxon>
        <taxon>Alveolata</taxon>
        <taxon>Apicomplexa</taxon>
        <taxon>Aconoidasida</taxon>
        <taxon>Piroplasmida</taxon>
        <taxon>Theileriidae</taxon>
        <taxon>Theileria</taxon>
    </lineage>
</organism>
<dbReference type="AlphaFoldDB" id="A0A976M8I2"/>
<dbReference type="GO" id="GO:0030897">
    <property type="term" value="C:HOPS complex"/>
    <property type="evidence" value="ECO:0007669"/>
    <property type="project" value="TreeGrafter"/>
</dbReference>
<dbReference type="OrthoDB" id="26184at2759"/>
<protein>
    <recommendedName>
        <fullName evidence="8">Vacuolar protein sorting-associated protein 11</fullName>
    </recommendedName>
</protein>
<keyword evidence="5" id="KW-0472">Membrane</keyword>
<dbReference type="GO" id="GO:0007032">
    <property type="term" value="P:endosome organization"/>
    <property type="evidence" value="ECO:0007669"/>
    <property type="project" value="TreeGrafter"/>
</dbReference>
<dbReference type="GO" id="GO:0008270">
    <property type="term" value="F:zinc ion binding"/>
    <property type="evidence" value="ECO:0007669"/>
    <property type="project" value="UniProtKB-KW"/>
</dbReference>
<evidence type="ECO:0000313" key="6">
    <source>
        <dbReference type="EMBL" id="UKJ90646.2"/>
    </source>
</evidence>
<keyword evidence="3" id="KW-0863">Zinc-finger</keyword>
<dbReference type="GO" id="GO:0030674">
    <property type="term" value="F:protein-macromolecule adaptor activity"/>
    <property type="evidence" value="ECO:0007669"/>
    <property type="project" value="TreeGrafter"/>
</dbReference>
<sequence>MTNLRHLVFLDKKLVSIENRDGTSLNITSIVDVVGDDLFLFLLESSGVVWICYKPWVKFDETTHLRFVNFKSFEFEATNIFYCSLKHILIVIGREQEYDSMLKFNSYDLLTLMNNYNQPPQLIQSTPLFPNLNEFKPESNINIAISECCSIVAISTENSGIYFYKNYIIPSDDHKLYIIPYQKLFREKAGMNPNNKSSSSMSLSPLMNKIGAGITGSTVVGNSIKREEESREYKVEVKKIHLYIIEGVYYLIVVTGYDLVSYNLSEKCLVFKETSEVEFEVSCKLKNSKFAVYKGNKILIYDVVKGLMKQISTSGSTMVEHPESVTSSYGINTSNLINSNNNNNIKLYSFNEYIINCNVDNIFDNNNIILINVYSYLLDITFIAYSYYIPRLVYIVQSMSNLYLFTTNTSAATNKDVLNAGISPNSNILIFELKNKNIYERIEILIKKRLFKWAIKLAEFEKRPSNEVEEIYKIYADWLYTKNRYNESIQCYCRSGSSVEPCYVIQKFLILNSKVYLYKYLYYLHLNNKDNYILTILLIQLLYNINSSISSYGIGNSLNDISGDNNIGNGRNSSSIGTRESSSGNVNESHGVLSSTIIQQGIGAQSNGINENAFSDEEDGLLDNDELGILSDDDIDYKRELYKFLSKFGNTHKKSIKEAIVECRNTNKYEFASLIAKYQNDSQELLNILLEDLQDFRGAYELLKKVERKVQYQAILRHHKILLKHDIDQLLDLICQIFNAENNVGFGTSMGIRGISVNSIRGNIGARTGLGASISATGVNTRGLGGVADGVGGSSSGAVGSATSRGMSGTVISGASVFGGNTSLGGNTVISASSASVSGVSVEELEESEFEIKLDKIINTFILENEFLKRLLEIFDNKNDSLLLYTIRLNLLLQQYYNLTQSNGSSSGIVNTNVTGEGNGVNGGISTNANTNTYANANTNANTNGSVNNEDELLKVEDNILKLLNLNNVSSQNELISLLLCLLYNYKRGSIIMSIKMGYYNLPLILLDNQNDNINLLEYVFNYGYNEPILYINMLKLLLK</sequence>
<accession>A0A976M8I2</accession>
<evidence type="ECO:0000256" key="5">
    <source>
        <dbReference type="ARBA" id="ARBA00023136"/>
    </source>
</evidence>
<keyword evidence="2" id="KW-0479">Metal-binding</keyword>